<dbReference type="AlphaFoldDB" id="A0A317R9A5"/>
<organism evidence="2 3">
    <name type="scientific">Melaminivora alkalimesophila</name>
    <dbReference type="NCBI Taxonomy" id="1165852"/>
    <lineage>
        <taxon>Bacteria</taxon>
        <taxon>Pseudomonadati</taxon>
        <taxon>Pseudomonadota</taxon>
        <taxon>Betaproteobacteria</taxon>
        <taxon>Burkholderiales</taxon>
        <taxon>Comamonadaceae</taxon>
        <taxon>Melaminivora</taxon>
    </lineage>
</organism>
<protein>
    <submittedName>
        <fullName evidence="2">Uncharacterized protein</fullName>
    </submittedName>
</protein>
<dbReference type="RefSeq" id="WP_019373537.1">
    <property type="nucleotide sequence ID" value="NZ_ALEE01000291.1"/>
</dbReference>
<reference evidence="2 3" key="1">
    <citation type="submission" date="2018-05" db="EMBL/GenBank/DDBJ databases">
        <title>Genomic Encyclopedia of Type Strains, Phase IV (KMG-IV): sequencing the most valuable type-strain genomes for metagenomic binning, comparative biology and taxonomic classification.</title>
        <authorList>
            <person name="Goeker M."/>
        </authorList>
    </citation>
    <scope>NUCLEOTIDE SEQUENCE [LARGE SCALE GENOMIC DNA]</scope>
    <source>
        <strain evidence="2 3">DSM 26006</strain>
    </source>
</reference>
<keyword evidence="3" id="KW-1185">Reference proteome</keyword>
<feature type="compositionally biased region" description="Basic and acidic residues" evidence="1">
    <location>
        <begin position="14"/>
        <end position="28"/>
    </location>
</feature>
<gene>
    <name evidence="2" type="ORF">DFR36_10936</name>
</gene>
<dbReference type="Proteomes" id="UP000246483">
    <property type="component" value="Unassembled WGS sequence"/>
</dbReference>
<evidence type="ECO:0000256" key="1">
    <source>
        <dbReference type="SAM" id="MobiDB-lite"/>
    </source>
</evidence>
<name>A0A317R9A5_9BURK</name>
<dbReference type="OrthoDB" id="8812775at2"/>
<proteinExistence type="predicted"/>
<dbReference type="EMBL" id="QGUB01000009">
    <property type="protein sequence ID" value="PWW43685.1"/>
    <property type="molecule type" value="Genomic_DNA"/>
</dbReference>
<evidence type="ECO:0000313" key="3">
    <source>
        <dbReference type="Proteomes" id="UP000246483"/>
    </source>
</evidence>
<feature type="region of interest" description="Disordered" evidence="1">
    <location>
        <begin position="1"/>
        <end position="92"/>
    </location>
</feature>
<evidence type="ECO:0000313" key="2">
    <source>
        <dbReference type="EMBL" id="PWW43685.1"/>
    </source>
</evidence>
<comment type="caution">
    <text evidence="2">The sequence shown here is derived from an EMBL/GenBank/DDBJ whole genome shotgun (WGS) entry which is preliminary data.</text>
</comment>
<accession>A0A317R9A5</accession>
<sequence>MPEPLSPLPAVDQALDRAARDRPRDRGRFTQYGLRSDPRPEPGDRTNPGTGDHPRRFGASGDPGSYANRPADAQGPQVHDQASDAPAHPGTP</sequence>